<protein>
    <submittedName>
        <fullName evidence="1">Uncharacterized protein</fullName>
    </submittedName>
</protein>
<evidence type="ECO:0000313" key="1">
    <source>
        <dbReference type="EMBL" id="MBB3017677.1"/>
    </source>
</evidence>
<dbReference type="AlphaFoldDB" id="A0A7W4YUQ9"/>
<comment type="caution">
    <text evidence="1">The sequence shown here is derived from an EMBL/GenBank/DDBJ whole genome shotgun (WGS) entry which is preliminary data.</text>
</comment>
<sequence>MSELMDHGIIGMPFDMAMGDELSRQQFYARAQAILAERDQLRAEVEALREDVEAGEQWRALALQFDRHRMSAIWHLKALLGSAEHAGAAHDFLDAPPVQGNVLWAEIEALRKDAARWNWYAPQVGKYVGEGIDAVNAEVDAAMAAKEGDL</sequence>
<gene>
    <name evidence="1" type="ORF">FHR70_000717</name>
</gene>
<dbReference type="EMBL" id="JACHWB010000001">
    <property type="protein sequence ID" value="MBB3017677.1"/>
    <property type="molecule type" value="Genomic_DNA"/>
</dbReference>
<dbReference type="Proteomes" id="UP000532010">
    <property type="component" value="Unassembled WGS sequence"/>
</dbReference>
<reference evidence="1 2" key="1">
    <citation type="submission" date="2020-08" db="EMBL/GenBank/DDBJ databases">
        <title>The Agave Microbiome: Exploring the role of microbial communities in plant adaptations to desert environments.</title>
        <authorList>
            <person name="Partida-Martinez L.P."/>
        </authorList>
    </citation>
    <scope>NUCLEOTIDE SEQUENCE [LARGE SCALE GENOMIC DNA]</scope>
    <source>
        <strain evidence="1 2">AT3.9</strain>
    </source>
</reference>
<proteinExistence type="predicted"/>
<dbReference type="RefSeq" id="WP_183447164.1">
    <property type="nucleotide sequence ID" value="NZ_JACHWB010000001.1"/>
</dbReference>
<evidence type="ECO:0000313" key="2">
    <source>
        <dbReference type="Proteomes" id="UP000532010"/>
    </source>
</evidence>
<name>A0A7W4YUQ9_9HYPH</name>
<keyword evidence="2" id="KW-1185">Reference proteome</keyword>
<accession>A0A7W4YUQ9</accession>
<organism evidence="1 2">
    <name type="scientific">Microvirga lupini</name>
    <dbReference type="NCBI Taxonomy" id="420324"/>
    <lineage>
        <taxon>Bacteria</taxon>
        <taxon>Pseudomonadati</taxon>
        <taxon>Pseudomonadota</taxon>
        <taxon>Alphaproteobacteria</taxon>
        <taxon>Hyphomicrobiales</taxon>
        <taxon>Methylobacteriaceae</taxon>
        <taxon>Microvirga</taxon>
    </lineage>
</organism>